<sequence length="294" mass="33437">QHAPNTLSLWCRRGDLNAHALYAAWSSHRPTAGHSRHVLGDRRPRSVSEILASSPRLPSSFGSVGPRWDQQVYQSQSSKNTPATFGPNPSGQAVFYLAFALVRPQLSRSVVVMVMEEQAAFAIVQDKTEVLLVANKRRRGRIKWSLPGGSVRGTEAPLQALEREVEEETGIKVTEWSGEIYTSVVKYPDRHPAFDRRTEVHLAGKWKWADEEATDPEDFLRFRDAERSRERLSVVAGFFSDLPADGSLVRNMRRYVREPLMEWRLLPWEGPKYYEYLKRGHGGDSTVERLVPPE</sequence>
<dbReference type="InterPro" id="IPR015797">
    <property type="entry name" value="NUDIX_hydrolase-like_dom_sf"/>
</dbReference>
<evidence type="ECO:0000259" key="2">
    <source>
        <dbReference type="PROSITE" id="PS51462"/>
    </source>
</evidence>
<dbReference type="Gene3D" id="3.90.79.10">
    <property type="entry name" value="Nucleoside Triphosphate Pyrophosphohydrolase"/>
    <property type="match status" value="1"/>
</dbReference>
<dbReference type="SUPFAM" id="SSF55811">
    <property type="entry name" value="Nudix"/>
    <property type="match status" value="1"/>
</dbReference>
<dbReference type="PANTHER" id="PTHR43736:SF1">
    <property type="entry name" value="DIHYDRONEOPTERIN TRIPHOSPHATE DIPHOSPHATASE"/>
    <property type="match status" value="1"/>
</dbReference>
<keyword evidence="1" id="KW-0378">Hydrolase</keyword>
<reference evidence="3" key="1">
    <citation type="submission" date="2018-05" db="EMBL/GenBank/DDBJ databases">
        <authorList>
            <person name="Lanie J.A."/>
            <person name="Ng W.-L."/>
            <person name="Kazmierczak K.M."/>
            <person name="Andrzejewski T.M."/>
            <person name="Davidsen T.M."/>
            <person name="Wayne K.J."/>
            <person name="Tettelin H."/>
            <person name="Glass J.I."/>
            <person name="Rusch D."/>
            <person name="Podicherti R."/>
            <person name="Tsui H.-C.T."/>
            <person name="Winkler M.E."/>
        </authorList>
    </citation>
    <scope>NUCLEOTIDE SEQUENCE</scope>
</reference>
<dbReference type="PROSITE" id="PS51462">
    <property type="entry name" value="NUDIX"/>
    <property type="match status" value="1"/>
</dbReference>
<dbReference type="GO" id="GO:0016787">
    <property type="term" value="F:hydrolase activity"/>
    <property type="evidence" value="ECO:0007669"/>
    <property type="project" value="UniProtKB-KW"/>
</dbReference>
<accession>A0A382HQF8</accession>
<proteinExistence type="predicted"/>
<dbReference type="AlphaFoldDB" id="A0A382HQF8"/>
<dbReference type="EMBL" id="UINC01062695">
    <property type="protein sequence ID" value="SVB89556.1"/>
    <property type="molecule type" value="Genomic_DNA"/>
</dbReference>
<protein>
    <recommendedName>
        <fullName evidence="2">Nudix hydrolase domain-containing protein</fullName>
    </recommendedName>
</protein>
<organism evidence="3">
    <name type="scientific">marine metagenome</name>
    <dbReference type="NCBI Taxonomy" id="408172"/>
    <lineage>
        <taxon>unclassified sequences</taxon>
        <taxon>metagenomes</taxon>
        <taxon>ecological metagenomes</taxon>
    </lineage>
</organism>
<dbReference type="CDD" id="cd02883">
    <property type="entry name" value="NUDIX_Hydrolase"/>
    <property type="match status" value="1"/>
</dbReference>
<evidence type="ECO:0000256" key="1">
    <source>
        <dbReference type="ARBA" id="ARBA00022801"/>
    </source>
</evidence>
<dbReference type="InterPro" id="IPR000086">
    <property type="entry name" value="NUDIX_hydrolase_dom"/>
</dbReference>
<dbReference type="InterPro" id="IPR020084">
    <property type="entry name" value="NUDIX_hydrolase_CS"/>
</dbReference>
<feature type="domain" description="Nudix hydrolase" evidence="2">
    <location>
        <begin position="105"/>
        <end position="262"/>
    </location>
</feature>
<name>A0A382HQF8_9ZZZZ</name>
<dbReference type="PROSITE" id="PS00893">
    <property type="entry name" value="NUDIX_BOX"/>
    <property type="match status" value="1"/>
</dbReference>
<feature type="non-terminal residue" evidence="3">
    <location>
        <position position="1"/>
    </location>
</feature>
<gene>
    <name evidence="3" type="ORF">METZ01_LOCUS242410</name>
</gene>
<dbReference type="PANTHER" id="PTHR43736">
    <property type="entry name" value="ADP-RIBOSE PYROPHOSPHATASE"/>
    <property type="match status" value="1"/>
</dbReference>
<dbReference type="Pfam" id="PF00293">
    <property type="entry name" value="NUDIX"/>
    <property type="match status" value="1"/>
</dbReference>
<evidence type="ECO:0000313" key="3">
    <source>
        <dbReference type="EMBL" id="SVB89556.1"/>
    </source>
</evidence>